<keyword evidence="1" id="KW-0472">Membrane</keyword>
<evidence type="ECO:0008006" key="4">
    <source>
        <dbReference type="Google" id="ProtNLM"/>
    </source>
</evidence>
<reference evidence="3" key="1">
    <citation type="journal article" date="2019" name="Int. J. Syst. Evol. Microbiol.">
        <title>The Global Catalogue of Microorganisms (GCM) 10K type strain sequencing project: providing services to taxonomists for standard genome sequencing and annotation.</title>
        <authorList>
            <consortium name="The Broad Institute Genomics Platform"/>
            <consortium name="The Broad Institute Genome Sequencing Center for Infectious Disease"/>
            <person name="Wu L."/>
            <person name="Ma J."/>
        </authorList>
    </citation>
    <scope>NUCLEOTIDE SEQUENCE [LARGE SCALE GENOMIC DNA]</scope>
    <source>
        <strain evidence="3">JCM 17106</strain>
    </source>
</reference>
<keyword evidence="3" id="KW-1185">Reference proteome</keyword>
<gene>
    <name evidence="2" type="ORF">GCM10022393_21170</name>
</gene>
<evidence type="ECO:0000256" key="1">
    <source>
        <dbReference type="SAM" id="Phobius"/>
    </source>
</evidence>
<accession>A0ABP6UJU4</accession>
<sequence>MKELLDIAFSPVNAFFSIMCIVLLLYWILTILTGFDLDFFDVDFEASTDFDLDIDADADMDNYNPDVDLPQKDLQADIKAEGVGIQFLRYFNFDELPIMFMLTILFFSIWFISINVTHSFGWQSNWLGFVMLIPNLIISLFVTKLLTKPIAKIYRMVNHKGEEEIDFLGRRCIVKSSVSGEKLGQVEVLVKGDPIRIQAKGFKGVAIASGEEAFIVNESKDKKYFLIEKFES</sequence>
<name>A0ABP6UJU4_9FLAO</name>
<dbReference type="Proteomes" id="UP001500459">
    <property type="component" value="Unassembled WGS sequence"/>
</dbReference>
<keyword evidence="1" id="KW-1133">Transmembrane helix</keyword>
<feature type="transmembrane region" description="Helical" evidence="1">
    <location>
        <begin position="12"/>
        <end position="32"/>
    </location>
</feature>
<keyword evidence="1" id="KW-0812">Transmembrane</keyword>
<feature type="transmembrane region" description="Helical" evidence="1">
    <location>
        <begin position="126"/>
        <end position="146"/>
    </location>
</feature>
<organism evidence="2 3">
    <name type="scientific">Aquimarina addita</name>
    <dbReference type="NCBI Taxonomy" id="870485"/>
    <lineage>
        <taxon>Bacteria</taxon>
        <taxon>Pseudomonadati</taxon>
        <taxon>Bacteroidota</taxon>
        <taxon>Flavobacteriia</taxon>
        <taxon>Flavobacteriales</taxon>
        <taxon>Flavobacteriaceae</taxon>
        <taxon>Aquimarina</taxon>
    </lineage>
</organism>
<proteinExistence type="predicted"/>
<dbReference type="RefSeq" id="WP_344927210.1">
    <property type="nucleotide sequence ID" value="NZ_BAABCW010000007.1"/>
</dbReference>
<feature type="transmembrane region" description="Helical" evidence="1">
    <location>
        <begin position="96"/>
        <end position="114"/>
    </location>
</feature>
<dbReference type="EMBL" id="BAABCW010000007">
    <property type="protein sequence ID" value="GAA3508960.1"/>
    <property type="molecule type" value="Genomic_DNA"/>
</dbReference>
<evidence type="ECO:0000313" key="2">
    <source>
        <dbReference type="EMBL" id="GAA3508960.1"/>
    </source>
</evidence>
<protein>
    <recommendedName>
        <fullName evidence="4">DUF1449 family protein</fullName>
    </recommendedName>
</protein>
<evidence type="ECO:0000313" key="3">
    <source>
        <dbReference type="Proteomes" id="UP001500459"/>
    </source>
</evidence>
<comment type="caution">
    <text evidence="2">The sequence shown here is derived from an EMBL/GenBank/DDBJ whole genome shotgun (WGS) entry which is preliminary data.</text>
</comment>